<gene>
    <name evidence="1" type="ORF">MSPICULIGERA_LOCUS23076</name>
</gene>
<name>A0AA36DC63_9BILA</name>
<dbReference type="EMBL" id="CATQJA010002702">
    <property type="protein sequence ID" value="CAJ0585044.1"/>
    <property type="molecule type" value="Genomic_DNA"/>
</dbReference>
<reference evidence="1" key="1">
    <citation type="submission" date="2023-06" db="EMBL/GenBank/DDBJ databases">
        <authorList>
            <person name="Delattre M."/>
        </authorList>
    </citation>
    <scope>NUCLEOTIDE SEQUENCE</scope>
    <source>
        <strain evidence="1">AF72</strain>
    </source>
</reference>
<dbReference type="AlphaFoldDB" id="A0AA36DC63"/>
<comment type="caution">
    <text evidence="1">The sequence shown here is derived from an EMBL/GenBank/DDBJ whole genome shotgun (WGS) entry which is preliminary data.</text>
</comment>
<proteinExistence type="predicted"/>
<accession>A0AA36DC63</accession>
<organism evidence="1 2">
    <name type="scientific">Mesorhabditis spiculigera</name>
    <dbReference type="NCBI Taxonomy" id="96644"/>
    <lineage>
        <taxon>Eukaryota</taxon>
        <taxon>Metazoa</taxon>
        <taxon>Ecdysozoa</taxon>
        <taxon>Nematoda</taxon>
        <taxon>Chromadorea</taxon>
        <taxon>Rhabditida</taxon>
        <taxon>Rhabditina</taxon>
        <taxon>Rhabditomorpha</taxon>
        <taxon>Rhabditoidea</taxon>
        <taxon>Rhabditidae</taxon>
        <taxon>Mesorhabditinae</taxon>
        <taxon>Mesorhabditis</taxon>
    </lineage>
</organism>
<evidence type="ECO:0000313" key="1">
    <source>
        <dbReference type="EMBL" id="CAJ0585044.1"/>
    </source>
</evidence>
<feature type="non-terminal residue" evidence="1">
    <location>
        <position position="1"/>
    </location>
</feature>
<evidence type="ECO:0000313" key="2">
    <source>
        <dbReference type="Proteomes" id="UP001177023"/>
    </source>
</evidence>
<dbReference type="Proteomes" id="UP001177023">
    <property type="component" value="Unassembled WGS sequence"/>
</dbReference>
<sequence length="76" mass="8525">MMGPLFIFEQQSSFSTPAVDHLITSDIQHQMVLPRPLKSLVLKNNGTFIGLDDDQLVEVIETSQWAVELAKRIQGT</sequence>
<keyword evidence="2" id="KW-1185">Reference proteome</keyword>
<protein>
    <submittedName>
        <fullName evidence="1">Uncharacterized protein</fullName>
    </submittedName>
</protein>